<reference evidence="5 6" key="1">
    <citation type="submission" date="2019-12" db="EMBL/GenBank/DDBJ databases">
        <authorList>
            <person name="Li M."/>
        </authorList>
    </citation>
    <scope>NUCLEOTIDE SEQUENCE [LARGE SCALE GENOMIC DNA]</scope>
    <source>
        <strain evidence="5 6">GBMRC 2024</strain>
    </source>
</reference>
<dbReference type="InterPro" id="IPR011611">
    <property type="entry name" value="PfkB_dom"/>
</dbReference>
<evidence type="ECO:0000313" key="6">
    <source>
        <dbReference type="Proteomes" id="UP000477911"/>
    </source>
</evidence>
<dbReference type="GO" id="GO:0005829">
    <property type="term" value="C:cytosol"/>
    <property type="evidence" value="ECO:0007669"/>
    <property type="project" value="TreeGrafter"/>
</dbReference>
<evidence type="ECO:0000256" key="2">
    <source>
        <dbReference type="ARBA" id="ARBA00022679"/>
    </source>
</evidence>
<dbReference type="AlphaFoldDB" id="A0A6L7G6G8"/>
<dbReference type="Gene3D" id="3.40.1190.20">
    <property type="match status" value="1"/>
</dbReference>
<accession>A0A6L7G6G8</accession>
<keyword evidence="6" id="KW-1185">Reference proteome</keyword>
<gene>
    <name evidence="5" type="ORF">GR170_17695</name>
</gene>
<name>A0A6L7G6G8_9RHOB</name>
<evidence type="ECO:0000313" key="5">
    <source>
        <dbReference type="EMBL" id="MXN19671.1"/>
    </source>
</evidence>
<protein>
    <submittedName>
        <fullName evidence="5">Sugar kinase</fullName>
    </submittedName>
</protein>
<dbReference type="InterPro" id="IPR050306">
    <property type="entry name" value="PfkB_Carbo_kinase"/>
</dbReference>
<evidence type="ECO:0000259" key="4">
    <source>
        <dbReference type="Pfam" id="PF00294"/>
    </source>
</evidence>
<evidence type="ECO:0000256" key="1">
    <source>
        <dbReference type="ARBA" id="ARBA00010688"/>
    </source>
</evidence>
<dbReference type="Pfam" id="PF00294">
    <property type="entry name" value="PfkB"/>
    <property type="match status" value="1"/>
</dbReference>
<dbReference type="SUPFAM" id="SSF53613">
    <property type="entry name" value="Ribokinase-like"/>
    <property type="match status" value="1"/>
</dbReference>
<organism evidence="5 6">
    <name type="scientific">Pseudooceanicola albus</name>
    <dbReference type="NCBI Taxonomy" id="2692189"/>
    <lineage>
        <taxon>Bacteria</taxon>
        <taxon>Pseudomonadati</taxon>
        <taxon>Pseudomonadota</taxon>
        <taxon>Alphaproteobacteria</taxon>
        <taxon>Rhodobacterales</taxon>
        <taxon>Paracoccaceae</taxon>
        <taxon>Pseudooceanicola</taxon>
    </lineage>
</organism>
<dbReference type="Proteomes" id="UP000477911">
    <property type="component" value="Unassembled WGS sequence"/>
</dbReference>
<comment type="caution">
    <text evidence="5">The sequence shown here is derived from an EMBL/GenBank/DDBJ whole genome shotgun (WGS) entry which is preliminary data.</text>
</comment>
<dbReference type="GO" id="GO:0019698">
    <property type="term" value="P:D-galacturonate catabolic process"/>
    <property type="evidence" value="ECO:0007669"/>
    <property type="project" value="TreeGrafter"/>
</dbReference>
<dbReference type="RefSeq" id="WP_160895786.1">
    <property type="nucleotide sequence ID" value="NZ_WUMU01000019.1"/>
</dbReference>
<keyword evidence="3 5" id="KW-0418">Kinase</keyword>
<dbReference type="PANTHER" id="PTHR43085:SF15">
    <property type="entry name" value="2-DEHYDRO-3-DEOXYGLUCONOKINASE"/>
    <property type="match status" value="1"/>
</dbReference>
<dbReference type="PANTHER" id="PTHR43085">
    <property type="entry name" value="HEXOKINASE FAMILY MEMBER"/>
    <property type="match status" value="1"/>
</dbReference>
<dbReference type="CDD" id="cd01166">
    <property type="entry name" value="KdgK"/>
    <property type="match status" value="1"/>
</dbReference>
<sequence length="303" mass="31577">MSPRVICMGEAMGEIAATPAGFAVGVGGDTFNTAVYLARAGVDCAFASAVGPDPFGQMIRARLIEEGIDDALLFDSDRETGLYAITTRDGERSFHYWRDHAAARHLLRDHAGPLAAAIPQAGVLYLSGITAWVLGAEAGALLALLEAARAAGVMIVFDGNYRPRLWAGQEDRARDLFRRIGALSDLLLPTAEDEALLWGDAGPEQSLDRLSGGSAARIVLKIGAQGALLRQDGRTRHIPVPVPVTPLDTTAAGDSFNAACLAALLAGAPPEDAVLAGHALAARVIGCPGALLPRPVPRRAGHG</sequence>
<keyword evidence="2" id="KW-0808">Transferase</keyword>
<proteinExistence type="inferred from homology"/>
<feature type="domain" description="Carbohydrate kinase PfkB" evidence="4">
    <location>
        <begin position="18"/>
        <end position="294"/>
    </location>
</feature>
<dbReference type="EMBL" id="WUMU01000019">
    <property type="protein sequence ID" value="MXN19671.1"/>
    <property type="molecule type" value="Genomic_DNA"/>
</dbReference>
<dbReference type="InterPro" id="IPR029056">
    <property type="entry name" value="Ribokinase-like"/>
</dbReference>
<dbReference type="GO" id="GO:0042840">
    <property type="term" value="P:D-glucuronate catabolic process"/>
    <property type="evidence" value="ECO:0007669"/>
    <property type="project" value="TreeGrafter"/>
</dbReference>
<evidence type="ECO:0000256" key="3">
    <source>
        <dbReference type="ARBA" id="ARBA00022777"/>
    </source>
</evidence>
<dbReference type="GO" id="GO:0006974">
    <property type="term" value="P:DNA damage response"/>
    <property type="evidence" value="ECO:0007669"/>
    <property type="project" value="TreeGrafter"/>
</dbReference>
<dbReference type="GO" id="GO:0008673">
    <property type="term" value="F:2-dehydro-3-deoxygluconokinase activity"/>
    <property type="evidence" value="ECO:0007669"/>
    <property type="project" value="TreeGrafter"/>
</dbReference>
<comment type="similarity">
    <text evidence="1">Belongs to the carbohydrate kinase PfkB family.</text>
</comment>